<evidence type="ECO:0000313" key="3">
    <source>
        <dbReference type="EMBL" id="ANJ72214.1"/>
    </source>
</evidence>
<dbReference type="InterPro" id="IPR013610">
    <property type="entry name" value="ArdC_N"/>
</dbReference>
<dbReference type="OrthoDB" id="784829at2"/>
<dbReference type="InterPro" id="IPR017113">
    <property type="entry name" value="Antirestriction_ArdC"/>
</dbReference>
<dbReference type="PIRSF" id="PIRSF037112">
    <property type="entry name" value="Antirestriction_ArdC"/>
    <property type="match status" value="1"/>
</dbReference>
<dbReference type="EMBL" id="CP016022">
    <property type="protein sequence ID" value="ANJ72214.1"/>
    <property type="molecule type" value="Genomic_DNA"/>
</dbReference>
<protein>
    <recommendedName>
        <fullName evidence="5">DNA primase</fullName>
    </recommendedName>
</protein>
<sequence length="358" mass="40605">MAYNNKKKTSEPKERKDHFQELTDDIIKRLEDDIKYEKPWFVCNEAPFNPVTGTRYRGANFISLAKNGFDDPRFYTFNNIKTLAEETGQKLHVRKGEHGSPVFKAVQIEVKPRAGDGELVEIGSPLEPKEGEGQGSEKAKIWVLAYSGTVFNGSQIEGLEPYQFRERPAFQQQEEAEKVIEAMRVKGGVDLRFHSNGQAYYQPGPDRVVLPERELFKNDALFYRTALHEFGHSTGHPSRLNRDQTGQFGSEKYAREELVAELSSYFMGAELGLPYDGKTHENHAAYVKSWLAALKNDKSFIIKASQAAAKSVDYQLAKRDEYVLERDQANKIEKVCANMLSKLGTHGKQSSNEVSLER</sequence>
<feature type="domain" description="Polyvalent protein metallopeptidase" evidence="2">
    <location>
        <begin position="181"/>
        <end position="306"/>
    </location>
</feature>
<dbReference type="GeneID" id="61525758"/>
<dbReference type="InterPro" id="IPR041459">
    <property type="entry name" value="MPTase-PolyVal"/>
</dbReference>
<name>A0A191ZVT2_9RALS</name>
<keyword evidence="4" id="KW-1185">Reference proteome</keyword>
<evidence type="ECO:0000313" key="4">
    <source>
        <dbReference type="Proteomes" id="UP000078572"/>
    </source>
</evidence>
<dbReference type="Pfam" id="PF08401">
    <property type="entry name" value="ArdcN"/>
    <property type="match status" value="1"/>
</dbReference>
<gene>
    <name evidence="3" type="ORF">A9Y76_06945</name>
</gene>
<evidence type="ECO:0000259" key="1">
    <source>
        <dbReference type="Pfam" id="PF08401"/>
    </source>
</evidence>
<feature type="domain" description="N-terminal" evidence="1">
    <location>
        <begin position="16"/>
        <end position="151"/>
    </location>
</feature>
<evidence type="ECO:0000259" key="2">
    <source>
        <dbReference type="Pfam" id="PF18818"/>
    </source>
</evidence>
<dbReference type="GO" id="GO:0003697">
    <property type="term" value="F:single-stranded DNA binding"/>
    <property type="evidence" value="ECO:0007669"/>
    <property type="project" value="InterPro"/>
</dbReference>
<organism evidence="3 4">
    <name type="scientific">Ralstonia insidiosa</name>
    <dbReference type="NCBI Taxonomy" id="190721"/>
    <lineage>
        <taxon>Bacteria</taxon>
        <taxon>Pseudomonadati</taxon>
        <taxon>Pseudomonadota</taxon>
        <taxon>Betaproteobacteria</taxon>
        <taxon>Burkholderiales</taxon>
        <taxon>Burkholderiaceae</taxon>
        <taxon>Ralstonia</taxon>
    </lineage>
</organism>
<dbReference type="AlphaFoldDB" id="A0A191ZVT2"/>
<evidence type="ECO:0008006" key="5">
    <source>
        <dbReference type="Google" id="ProtNLM"/>
    </source>
</evidence>
<reference evidence="4" key="1">
    <citation type="submission" date="2016-06" db="EMBL/GenBank/DDBJ databases">
        <authorList>
            <person name="Xu Y."/>
            <person name="Nagy A."/>
            <person name="Yan X."/>
            <person name="Kim S.W."/>
            <person name="Haley B."/>
            <person name="Liu N.T."/>
            <person name="Nou X."/>
        </authorList>
    </citation>
    <scope>NUCLEOTIDE SEQUENCE [LARGE SCALE GENOMIC DNA]</scope>
    <source>
        <strain evidence="4">ATCC 49129</strain>
    </source>
</reference>
<dbReference type="RefSeq" id="WP_064802962.1">
    <property type="nucleotide sequence ID" value="NZ_CP016022.1"/>
</dbReference>
<dbReference type="Proteomes" id="UP000078572">
    <property type="component" value="Chromosome 1"/>
</dbReference>
<accession>A0A191ZVT2</accession>
<dbReference type="Pfam" id="PF18818">
    <property type="entry name" value="MPTase-PolyVal"/>
    <property type="match status" value="1"/>
</dbReference>
<proteinExistence type="predicted"/>